<keyword evidence="3" id="KW-1185">Reference proteome</keyword>
<protein>
    <submittedName>
        <fullName evidence="2">Uncharacterized protein</fullName>
    </submittedName>
</protein>
<evidence type="ECO:0000313" key="3">
    <source>
        <dbReference type="Proteomes" id="UP000799302"/>
    </source>
</evidence>
<sequence length="252" mass="29064">MKKAKAKKLELKELKPTQSKKSKKPKKSKLTRRQQQEATDLSSFSKIFWIVPHGPCKHQISVYDLTDAVTPILSHSFYKTCRKYIAQSHDVPAFVARRPAIFKDYKVYSLSPSAEETFVAEWSPSRWECGQQTFTFNSPSNHCDHPIIMRRPKWNCLSEDFVKDSAPYSWRYVPYSWTGWTTLYRKKYGNYVEVAKFIGTRWIWWGVGGALLVDESKMDPLVAILTMCGVIRKERQRGHDDATGGGMVGPIM</sequence>
<evidence type="ECO:0000256" key="1">
    <source>
        <dbReference type="SAM" id="MobiDB-lite"/>
    </source>
</evidence>
<dbReference type="AlphaFoldDB" id="A0A6A6U5I7"/>
<dbReference type="EMBL" id="MU004238">
    <property type="protein sequence ID" value="KAF2666841.1"/>
    <property type="molecule type" value="Genomic_DNA"/>
</dbReference>
<feature type="compositionally biased region" description="Basic residues" evidence="1">
    <location>
        <begin position="18"/>
        <end position="32"/>
    </location>
</feature>
<dbReference type="OrthoDB" id="21214at2759"/>
<feature type="region of interest" description="Disordered" evidence="1">
    <location>
        <begin position="1"/>
        <end position="37"/>
    </location>
</feature>
<proteinExistence type="predicted"/>
<accession>A0A6A6U5I7</accession>
<dbReference type="Proteomes" id="UP000799302">
    <property type="component" value="Unassembled WGS sequence"/>
</dbReference>
<evidence type="ECO:0000313" key="2">
    <source>
        <dbReference type="EMBL" id="KAF2666841.1"/>
    </source>
</evidence>
<organism evidence="2 3">
    <name type="scientific">Microthyrium microscopicum</name>
    <dbReference type="NCBI Taxonomy" id="703497"/>
    <lineage>
        <taxon>Eukaryota</taxon>
        <taxon>Fungi</taxon>
        <taxon>Dikarya</taxon>
        <taxon>Ascomycota</taxon>
        <taxon>Pezizomycotina</taxon>
        <taxon>Dothideomycetes</taxon>
        <taxon>Dothideomycetes incertae sedis</taxon>
        <taxon>Microthyriales</taxon>
        <taxon>Microthyriaceae</taxon>
        <taxon>Microthyrium</taxon>
    </lineage>
</organism>
<gene>
    <name evidence="2" type="ORF">BT63DRAFT_320622</name>
</gene>
<name>A0A6A6U5I7_9PEZI</name>
<reference evidence="2" key="1">
    <citation type="journal article" date="2020" name="Stud. Mycol.">
        <title>101 Dothideomycetes genomes: a test case for predicting lifestyles and emergence of pathogens.</title>
        <authorList>
            <person name="Haridas S."/>
            <person name="Albert R."/>
            <person name="Binder M."/>
            <person name="Bloem J."/>
            <person name="Labutti K."/>
            <person name="Salamov A."/>
            <person name="Andreopoulos B."/>
            <person name="Baker S."/>
            <person name="Barry K."/>
            <person name="Bills G."/>
            <person name="Bluhm B."/>
            <person name="Cannon C."/>
            <person name="Castanera R."/>
            <person name="Culley D."/>
            <person name="Daum C."/>
            <person name="Ezra D."/>
            <person name="Gonzalez J."/>
            <person name="Henrissat B."/>
            <person name="Kuo A."/>
            <person name="Liang C."/>
            <person name="Lipzen A."/>
            <person name="Lutzoni F."/>
            <person name="Magnuson J."/>
            <person name="Mondo S."/>
            <person name="Nolan M."/>
            <person name="Ohm R."/>
            <person name="Pangilinan J."/>
            <person name="Park H.-J."/>
            <person name="Ramirez L."/>
            <person name="Alfaro M."/>
            <person name="Sun H."/>
            <person name="Tritt A."/>
            <person name="Yoshinaga Y."/>
            <person name="Zwiers L.-H."/>
            <person name="Turgeon B."/>
            <person name="Goodwin S."/>
            <person name="Spatafora J."/>
            <person name="Crous P."/>
            <person name="Grigoriev I."/>
        </authorList>
    </citation>
    <scope>NUCLEOTIDE SEQUENCE</scope>
    <source>
        <strain evidence="2">CBS 115976</strain>
    </source>
</reference>